<dbReference type="EMBL" id="HADY01023709">
    <property type="protein sequence ID" value="SBP62194.1"/>
    <property type="molecule type" value="Transcribed_RNA"/>
</dbReference>
<dbReference type="Gene3D" id="3.30.420.10">
    <property type="entry name" value="Ribonuclease H-like superfamily/Ribonuclease H"/>
    <property type="match status" value="1"/>
</dbReference>
<organism evidence="2">
    <name type="scientific">Nothobranchius furzeri</name>
    <name type="common">Turquoise killifish</name>
    <dbReference type="NCBI Taxonomy" id="105023"/>
    <lineage>
        <taxon>Eukaryota</taxon>
        <taxon>Metazoa</taxon>
        <taxon>Chordata</taxon>
        <taxon>Craniata</taxon>
        <taxon>Vertebrata</taxon>
        <taxon>Euteleostomi</taxon>
        <taxon>Actinopterygii</taxon>
        <taxon>Neopterygii</taxon>
        <taxon>Teleostei</taxon>
        <taxon>Neoteleostei</taxon>
        <taxon>Acanthomorphata</taxon>
        <taxon>Ovalentaria</taxon>
        <taxon>Atherinomorphae</taxon>
        <taxon>Cyprinodontiformes</taxon>
        <taxon>Nothobranchiidae</taxon>
        <taxon>Nothobranchius</taxon>
    </lineage>
</organism>
<gene>
    <name evidence="2" type="primary">Nfu_g_1_024376</name>
</gene>
<reference evidence="2" key="1">
    <citation type="submission" date="2016-05" db="EMBL/GenBank/DDBJ databases">
        <authorList>
            <person name="Lavstsen T."/>
            <person name="Jespersen J.S."/>
        </authorList>
    </citation>
    <scope>NUCLEOTIDE SEQUENCE</scope>
    <source>
        <tissue evidence="2">Brain</tissue>
    </source>
</reference>
<reference evidence="2" key="2">
    <citation type="submission" date="2016-06" db="EMBL/GenBank/DDBJ databases">
        <title>The genome of a short-lived fish provides insights into sex chromosome evolution and the genetic control of aging.</title>
        <authorList>
            <person name="Reichwald K."/>
            <person name="Felder M."/>
            <person name="Petzold A."/>
            <person name="Koch P."/>
            <person name="Groth M."/>
            <person name="Platzer M."/>
        </authorList>
    </citation>
    <scope>NUCLEOTIDE SEQUENCE</scope>
    <source>
        <tissue evidence="2">Brain</tissue>
    </source>
</reference>
<name>A0A1A8B4L4_NOTFU</name>
<feature type="region of interest" description="Disordered" evidence="1">
    <location>
        <begin position="128"/>
        <end position="151"/>
    </location>
</feature>
<accession>A0A1A8B4L4</accession>
<dbReference type="AlphaFoldDB" id="A0A1A8B4L4"/>
<evidence type="ECO:0008006" key="3">
    <source>
        <dbReference type="Google" id="ProtNLM"/>
    </source>
</evidence>
<dbReference type="GO" id="GO:0003676">
    <property type="term" value="F:nucleic acid binding"/>
    <property type="evidence" value="ECO:0007669"/>
    <property type="project" value="InterPro"/>
</dbReference>
<evidence type="ECO:0000256" key="1">
    <source>
        <dbReference type="SAM" id="MobiDB-lite"/>
    </source>
</evidence>
<evidence type="ECO:0000313" key="2">
    <source>
        <dbReference type="EMBL" id="SBP62194.1"/>
    </source>
</evidence>
<sequence>MYTGGHHGGSRCCPKKNIVAWQVCKRTPGCSTGSWPDEIKVELFGRTTQHYVWRRTGTAQQHQNLIPTVMHGGEGIMVWGCFAASGPELIVDIEGKMTSQMYQDILQDNLWPSVYQLKLSRRWLMQQDNNPTHRSKSTTENAPYGVSQSES</sequence>
<protein>
    <recommendedName>
        <fullName evidence="3">Tc1-like transposase DDE domain-containing protein</fullName>
    </recommendedName>
</protein>
<dbReference type="InterPro" id="IPR036397">
    <property type="entry name" value="RNaseH_sf"/>
</dbReference>
<proteinExistence type="predicted"/>